<dbReference type="EMBL" id="KZ678132">
    <property type="protein sequence ID" value="PSN69659.1"/>
    <property type="molecule type" value="Genomic_DNA"/>
</dbReference>
<sequence length="264" mass="27659">MAHQNPLASKTVLIFGGTSGIGFAIANMALSNSARVIISGSTQPKVDTKVAELRSYYPSLPSSSVSGLALDLLDTPKLESNILSFFETITSSGANKIDHIAYTAVDGAPLIKVPEADVEKAMHPYKLRILAPLMIAKAIATGKYVPLTSGSSFTTTGGTNSRKPLPGWTITAAAGMAAEGQMRGLAVDLAPVRVNMVEPGAVRTELLQGYLERAGPEAEAMFEAQSLVRKLGAPEDVAEAYGWFMRDGFVTGTVASSDGGRLLA</sequence>
<dbReference type="PANTHER" id="PTHR43477:SF1">
    <property type="entry name" value="DIHYDROANTICAPSIN 7-DEHYDROGENASE"/>
    <property type="match status" value="1"/>
</dbReference>
<keyword evidence="4" id="KW-0812">Transmembrane</keyword>
<evidence type="ECO:0000256" key="3">
    <source>
        <dbReference type="ARBA" id="ARBA00023002"/>
    </source>
</evidence>
<keyword evidence="3" id="KW-0560">Oxidoreductase</keyword>
<dbReference type="GO" id="GO:0016491">
    <property type="term" value="F:oxidoreductase activity"/>
    <property type="evidence" value="ECO:0007669"/>
    <property type="project" value="UniProtKB-KW"/>
</dbReference>
<dbReference type="Gene3D" id="3.40.50.720">
    <property type="entry name" value="NAD(P)-binding Rossmann-like Domain"/>
    <property type="match status" value="1"/>
</dbReference>
<reference evidence="5 6" key="1">
    <citation type="journal article" date="2018" name="Front. Microbiol.">
        <title>Genome-Wide Analysis of Corynespora cassiicola Leaf Fall Disease Putative Effectors.</title>
        <authorList>
            <person name="Lopez D."/>
            <person name="Ribeiro S."/>
            <person name="Label P."/>
            <person name="Fumanal B."/>
            <person name="Venisse J.S."/>
            <person name="Kohler A."/>
            <person name="de Oliveira R.R."/>
            <person name="Labutti K."/>
            <person name="Lipzen A."/>
            <person name="Lail K."/>
            <person name="Bauer D."/>
            <person name="Ohm R.A."/>
            <person name="Barry K.W."/>
            <person name="Spatafora J."/>
            <person name="Grigoriev I.V."/>
            <person name="Martin F.M."/>
            <person name="Pujade-Renaud V."/>
        </authorList>
    </citation>
    <scope>NUCLEOTIDE SEQUENCE [LARGE SCALE GENOMIC DNA]</scope>
    <source>
        <strain evidence="5 6">Philippines</strain>
    </source>
</reference>
<keyword evidence="2" id="KW-0521">NADP</keyword>
<protein>
    <submittedName>
        <fullName evidence="5">NAD(P)-binding protein</fullName>
    </submittedName>
</protein>
<gene>
    <name evidence="5" type="ORF">BS50DRAFT_292811</name>
</gene>
<accession>A0A2T2NWB8</accession>
<organism evidence="5 6">
    <name type="scientific">Corynespora cassiicola Philippines</name>
    <dbReference type="NCBI Taxonomy" id="1448308"/>
    <lineage>
        <taxon>Eukaryota</taxon>
        <taxon>Fungi</taxon>
        <taxon>Dikarya</taxon>
        <taxon>Ascomycota</taxon>
        <taxon>Pezizomycotina</taxon>
        <taxon>Dothideomycetes</taxon>
        <taxon>Pleosporomycetidae</taxon>
        <taxon>Pleosporales</taxon>
        <taxon>Corynesporascaceae</taxon>
        <taxon>Corynespora</taxon>
    </lineage>
</organism>
<keyword evidence="6" id="KW-1185">Reference proteome</keyword>
<name>A0A2T2NWB8_CORCC</name>
<dbReference type="STRING" id="1448308.A0A2T2NWB8"/>
<proteinExistence type="inferred from homology"/>
<dbReference type="AlphaFoldDB" id="A0A2T2NWB8"/>
<evidence type="ECO:0000313" key="6">
    <source>
        <dbReference type="Proteomes" id="UP000240883"/>
    </source>
</evidence>
<dbReference type="InterPro" id="IPR036291">
    <property type="entry name" value="NAD(P)-bd_dom_sf"/>
</dbReference>
<dbReference type="InterPro" id="IPR002347">
    <property type="entry name" value="SDR_fam"/>
</dbReference>
<dbReference type="Pfam" id="PF23441">
    <property type="entry name" value="SDR"/>
    <property type="match status" value="1"/>
</dbReference>
<keyword evidence="4" id="KW-1133">Transmembrane helix</keyword>
<comment type="similarity">
    <text evidence="1">Belongs to the short-chain dehydrogenases/reductases (SDR) family.</text>
</comment>
<evidence type="ECO:0000256" key="1">
    <source>
        <dbReference type="ARBA" id="ARBA00006484"/>
    </source>
</evidence>
<dbReference type="PANTHER" id="PTHR43477">
    <property type="entry name" value="DIHYDROANTICAPSIN 7-DEHYDROGENASE"/>
    <property type="match status" value="1"/>
</dbReference>
<evidence type="ECO:0000256" key="4">
    <source>
        <dbReference type="SAM" id="Phobius"/>
    </source>
</evidence>
<evidence type="ECO:0000256" key="2">
    <source>
        <dbReference type="ARBA" id="ARBA00022857"/>
    </source>
</evidence>
<dbReference type="Proteomes" id="UP000240883">
    <property type="component" value="Unassembled WGS sequence"/>
</dbReference>
<dbReference type="InterPro" id="IPR057571">
    <property type="entry name" value="SDR_PhqE-like"/>
</dbReference>
<dbReference type="InterPro" id="IPR051122">
    <property type="entry name" value="SDR_DHRS6-like"/>
</dbReference>
<feature type="transmembrane region" description="Helical" evidence="4">
    <location>
        <begin position="12"/>
        <end position="30"/>
    </location>
</feature>
<dbReference type="PRINTS" id="PR00081">
    <property type="entry name" value="GDHRDH"/>
</dbReference>
<keyword evidence="4" id="KW-0472">Membrane</keyword>
<dbReference type="SUPFAM" id="SSF51735">
    <property type="entry name" value="NAD(P)-binding Rossmann-fold domains"/>
    <property type="match status" value="1"/>
</dbReference>
<dbReference type="OrthoDB" id="294295at2759"/>
<evidence type="ECO:0000313" key="5">
    <source>
        <dbReference type="EMBL" id="PSN69659.1"/>
    </source>
</evidence>
<dbReference type="CDD" id="cd05233">
    <property type="entry name" value="SDR_c"/>
    <property type="match status" value="1"/>
</dbReference>